<organism evidence="3 4">
    <name type="scientific">Phytophthora infestans</name>
    <name type="common">Potato late blight agent</name>
    <name type="synonym">Botrytis infestans</name>
    <dbReference type="NCBI Taxonomy" id="4787"/>
    <lineage>
        <taxon>Eukaryota</taxon>
        <taxon>Sar</taxon>
        <taxon>Stramenopiles</taxon>
        <taxon>Oomycota</taxon>
        <taxon>Peronosporomycetes</taxon>
        <taxon>Peronosporales</taxon>
        <taxon>Peronosporaceae</taxon>
        <taxon>Phytophthora</taxon>
    </lineage>
</organism>
<name>A0A8S9UEP1_PHYIN</name>
<feature type="compositionally biased region" description="Basic residues" evidence="1">
    <location>
        <begin position="232"/>
        <end position="242"/>
    </location>
</feature>
<comment type="caution">
    <text evidence="3">The sequence shown here is derived from an EMBL/GenBank/DDBJ whole genome shotgun (WGS) entry which is preliminary data.</text>
</comment>
<gene>
    <name evidence="3" type="ORF">GN958_ATG13977</name>
</gene>
<evidence type="ECO:0000313" key="4">
    <source>
        <dbReference type="Proteomes" id="UP000704712"/>
    </source>
</evidence>
<proteinExistence type="predicted"/>
<evidence type="ECO:0000313" key="3">
    <source>
        <dbReference type="EMBL" id="KAF4136818.1"/>
    </source>
</evidence>
<protein>
    <submittedName>
        <fullName evidence="3">Gag-polypeptide of LTR copia-type</fullName>
    </submittedName>
</protein>
<dbReference type="EMBL" id="JAACNO010001896">
    <property type="protein sequence ID" value="KAF4136818.1"/>
    <property type="molecule type" value="Genomic_DNA"/>
</dbReference>
<dbReference type="Proteomes" id="UP000704712">
    <property type="component" value="Unassembled WGS sequence"/>
</dbReference>
<sequence>MSSSVSTAGSTAPSSTFVFTAAFTTKLRELDRTGYRVWARRLQLYLEVKEVWEAVRKPPTVGQLSAEGSGTGDRPLHQHAVRQKLVMTIILAALTNEQAALVADLGHPQQMLMALQKPYRRVCDTTVRALKREYMLLYIDAGGDMLEHIRQTRLMLTDLACYKVSLADGVNKSRFLPSLGPDWGGYVGSLEASSTCEEMLIKAAGEARRRSTQAQRGKRGGDSMARSAAKHDGKKKSKCFQL</sequence>
<dbReference type="AlphaFoldDB" id="A0A8S9UEP1"/>
<reference evidence="3" key="1">
    <citation type="submission" date="2020-03" db="EMBL/GenBank/DDBJ databases">
        <title>Hybrid Assembly of Korean Phytophthora infestans isolates.</title>
        <authorList>
            <person name="Prokchorchik M."/>
            <person name="Lee Y."/>
            <person name="Seo J."/>
            <person name="Cho J.-H."/>
            <person name="Park Y.-E."/>
            <person name="Jang D.-C."/>
            <person name="Im J.-S."/>
            <person name="Choi J.-G."/>
            <person name="Park H.-J."/>
            <person name="Lee G.-B."/>
            <person name="Lee Y.-G."/>
            <person name="Hong S.-Y."/>
            <person name="Cho K."/>
            <person name="Sohn K.H."/>
        </authorList>
    </citation>
    <scope>NUCLEOTIDE SEQUENCE</scope>
    <source>
        <strain evidence="3">KR_2_A2</strain>
    </source>
</reference>
<dbReference type="Pfam" id="PF13961">
    <property type="entry name" value="DUF4219"/>
    <property type="match status" value="1"/>
</dbReference>
<evidence type="ECO:0000256" key="1">
    <source>
        <dbReference type="SAM" id="MobiDB-lite"/>
    </source>
</evidence>
<accession>A0A8S9UEP1</accession>
<feature type="domain" description="DUF4219" evidence="2">
    <location>
        <begin position="30"/>
        <end position="55"/>
    </location>
</feature>
<feature type="region of interest" description="Disordered" evidence="1">
    <location>
        <begin position="205"/>
        <end position="242"/>
    </location>
</feature>
<dbReference type="InterPro" id="IPR025314">
    <property type="entry name" value="DUF4219"/>
</dbReference>
<evidence type="ECO:0000259" key="2">
    <source>
        <dbReference type="Pfam" id="PF13961"/>
    </source>
</evidence>